<dbReference type="AlphaFoldDB" id="A0AAQ3QFF1"/>
<dbReference type="Proteomes" id="UP001327560">
    <property type="component" value="Chromosome 5"/>
</dbReference>
<comment type="subunit">
    <text evidence="3 8">Homodimer and heterodimers.</text>
</comment>
<feature type="transmembrane region" description="Helical" evidence="8">
    <location>
        <begin position="76"/>
        <end position="97"/>
    </location>
</feature>
<feature type="transmembrane region" description="Helical" evidence="8">
    <location>
        <begin position="160"/>
        <end position="183"/>
    </location>
</feature>
<dbReference type="Pfam" id="PF04535">
    <property type="entry name" value="CASP_dom"/>
    <property type="match status" value="1"/>
</dbReference>
<dbReference type="PANTHER" id="PTHR36488">
    <property type="entry name" value="CASP-LIKE PROTEIN 1U1"/>
    <property type="match status" value="1"/>
</dbReference>
<evidence type="ECO:0000256" key="7">
    <source>
        <dbReference type="ARBA" id="ARBA00023136"/>
    </source>
</evidence>
<evidence type="ECO:0000259" key="9">
    <source>
        <dbReference type="Pfam" id="PF04535"/>
    </source>
</evidence>
<evidence type="ECO:0000256" key="5">
    <source>
        <dbReference type="ARBA" id="ARBA00022692"/>
    </source>
</evidence>
<proteinExistence type="inferred from homology"/>
<feature type="transmembrane region" description="Helical" evidence="8">
    <location>
        <begin position="109"/>
        <end position="132"/>
    </location>
</feature>
<dbReference type="PANTHER" id="PTHR36488:SF8">
    <property type="entry name" value="CASP-LIKE PROTEIN 1U1"/>
    <property type="match status" value="1"/>
</dbReference>
<dbReference type="InterPro" id="IPR044173">
    <property type="entry name" value="CASPL"/>
</dbReference>
<dbReference type="GO" id="GO:0005886">
    <property type="term" value="C:plasma membrane"/>
    <property type="evidence" value="ECO:0007669"/>
    <property type="project" value="UniProtKB-SubCell"/>
</dbReference>
<dbReference type="NCBIfam" id="TIGR01569">
    <property type="entry name" value="A_tha_TIGR01569"/>
    <property type="match status" value="1"/>
</dbReference>
<evidence type="ECO:0000256" key="4">
    <source>
        <dbReference type="ARBA" id="ARBA00022475"/>
    </source>
</evidence>
<reference evidence="10 11" key="1">
    <citation type="submission" date="2023-10" db="EMBL/GenBank/DDBJ databases">
        <title>Chromosome-scale genome assembly provides insights into flower coloration mechanisms of Canna indica.</title>
        <authorList>
            <person name="Li C."/>
        </authorList>
    </citation>
    <scope>NUCLEOTIDE SEQUENCE [LARGE SCALE GENOMIC DNA]</scope>
    <source>
        <tissue evidence="10">Flower</tissue>
    </source>
</reference>
<comment type="similarity">
    <text evidence="2 8">Belongs to the Casparian strip membrane proteins (CASP) family.</text>
</comment>
<keyword evidence="11" id="KW-1185">Reference proteome</keyword>
<name>A0AAQ3QFF1_9LILI</name>
<evidence type="ECO:0000256" key="2">
    <source>
        <dbReference type="ARBA" id="ARBA00007651"/>
    </source>
</evidence>
<comment type="subcellular location">
    <subcellularLocation>
        <location evidence="1 8">Cell membrane</location>
        <topology evidence="1 8">Multi-pass membrane protein</topology>
    </subcellularLocation>
</comment>
<evidence type="ECO:0000256" key="6">
    <source>
        <dbReference type="ARBA" id="ARBA00022989"/>
    </source>
</evidence>
<keyword evidence="5 8" id="KW-0812">Transmembrane</keyword>
<evidence type="ECO:0000313" key="11">
    <source>
        <dbReference type="Proteomes" id="UP001327560"/>
    </source>
</evidence>
<organism evidence="10 11">
    <name type="scientific">Canna indica</name>
    <name type="common">Indian-shot</name>
    <dbReference type="NCBI Taxonomy" id="4628"/>
    <lineage>
        <taxon>Eukaryota</taxon>
        <taxon>Viridiplantae</taxon>
        <taxon>Streptophyta</taxon>
        <taxon>Embryophyta</taxon>
        <taxon>Tracheophyta</taxon>
        <taxon>Spermatophyta</taxon>
        <taxon>Magnoliopsida</taxon>
        <taxon>Liliopsida</taxon>
        <taxon>Zingiberales</taxon>
        <taxon>Cannaceae</taxon>
        <taxon>Canna</taxon>
    </lineage>
</organism>
<evidence type="ECO:0000313" key="10">
    <source>
        <dbReference type="EMBL" id="WOL08954.1"/>
    </source>
</evidence>
<sequence>MADENGKQEVESRVWQPKSKMVAQLLVSLRLAALVGTATAAGVMSLNKETKTVTVAVVGTTPILQTFTAKFQHTPAFVYFVIANATASLYNLLVMLLRPHLKTKAHDTLVYLLDTVMFALVATGAAAAAAMAELGKNGNEHARWNAICDKFGSFCLRGGLALTASFVGALVLMIMNAISVITLNKNACGKP</sequence>
<accession>A0AAQ3QFF1</accession>
<keyword evidence="6 8" id="KW-1133">Transmembrane helix</keyword>
<evidence type="ECO:0000256" key="8">
    <source>
        <dbReference type="RuleBase" id="RU361233"/>
    </source>
</evidence>
<keyword evidence="4 8" id="KW-1003">Cell membrane</keyword>
<gene>
    <name evidence="10" type="ORF">Cni_G17707</name>
</gene>
<dbReference type="InterPro" id="IPR006459">
    <property type="entry name" value="CASP/CASPL"/>
</dbReference>
<protein>
    <recommendedName>
        <fullName evidence="8">CASP-like protein</fullName>
    </recommendedName>
</protein>
<evidence type="ECO:0000256" key="3">
    <source>
        <dbReference type="ARBA" id="ARBA00011489"/>
    </source>
</evidence>
<feature type="domain" description="Casparian strip membrane protein" evidence="9">
    <location>
        <begin position="22"/>
        <end position="170"/>
    </location>
</feature>
<evidence type="ECO:0000256" key="1">
    <source>
        <dbReference type="ARBA" id="ARBA00004651"/>
    </source>
</evidence>
<feature type="transmembrane region" description="Helical" evidence="8">
    <location>
        <begin position="21"/>
        <end position="44"/>
    </location>
</feature>
<keyword evidence="7 8" id="KW-0472">Membrane</keyword>
<dbReference type="InterPro" id="IPR006702">
    <property type="entry name" value="CASP_dom"/>
</dbReference>
<dbReference type="EMBL" id="CP136894">
    <property type="protein sequence ID" value="WOL08954.1"/>
    <property type="molecule type" value="Genomic_DNA"/>
</dbReference>